<keyword evidence="8 19" id="KW-0554">One-carbon metabolism</keyword>
<evidence type="ECO:0000313" key="21">
    <source>
        <dbReference type="Proteomes" id="UP000001882"/>
    </source>
</evidence>
<dbReference type="Proteomes" id="UP000001882">
    <property type="component" value="Chromosome"/>
</dbReference>
<keyword evidence="11 19" id="KW-0812">Transmembrane</keyword>
<dbReference type="GO" id="GO:0012506">
    <property type="term" value="C:vesicle membrane"/>
    <property type="evidence" value="ECO:0007669"/>
    <property type="project" value="InterPro"/>
</dbReference>
<evidence type="ECO:0000256" key="11">
    <source>
        <dbReference type="ARBA" id="ARBA00022692"/>
    </source>
</evidence>
<dbReference type="InParanoid" id="D1YVZ0"/>
<dbReference type="EC" id="7.2.1.4" evidence="18 19"/>
<dbReference type="STRING" id="304371.MCP_0540"/>
<dbReference type="NCBIfam" id="TIGR01112">
    <property type="entry name" value="mtrD"/>
    <property type="match status" value="1"/>
</dbReference>
<dbReference type="GO" id="GO:0019386">
    <property type="term" value="P:methanogenesis, from carbon dioxide"/>
    <property type="evidence" value="ECO:0007669"/>
    <property type="project" value="UniProtKB-UniRule"/>
</dbReference>
<evidence type="ECO:0000256" key="5">
    <source>
        <dbReference type="ARBA" id="ARBA00011616"/>
    </source>
</evidence>
<dbReference type="HAMAP" id="MF_01097">
    <property type="entry name" value="MtrD"/>
    <property type="match status" value="1"/>
</dbReference>
<comment type="similarity">
    <text evidence="4 19">Belongs to the MtrD family.</text>
</comment>
<feature type="transmembrane region" description="Helical" evidence="19">
    <location>
        <begin position="99"/>
        <end position="128"/>
    </location>
</feature>
<keyword evidence="7 19" id="KW-1003">Cell membrane</keyword>
<feature type="transmembrane region" description="Helical" evidence="19">
    <location>
        <begin position="201"/>
        <end position="226"/>
    </location>
</feature>
<evidence type="ECO:0000256" key="10">
    <source>
        <dbReference type="ARBA" id="ARBA00022679"/>
    </source>
</evidence>
<dbReference type="UniPathway" id="UPA00640">
    <property type="reaction ID" value="UER00698"/>
</dbReference>
<evidence type="ECO:0000313" key="20">
    <source>
        <dbReference type="EMBL" id="BAI60612.1"/>
    </source>
</evidence>
<comment type="subcellular location">
    <subcellularLocation>
        <location evidence="2 19">Cell membrane</location>
        <topology evidence="2 19">Multi-pass membrane protein</topology>
    </subcellularLocation>
</comment>
<dbReference type="PATRIC" id="fig|304371.9.peg.555"/>
<reference evidence="20 21" key="2">
    <citation type="journal article" date="2008" name="Int. J. Syst. Evol. Microbiol.">
        <title>Methanocella paludicola gen. nov., sp. nov., a methane-producing archaeon, the first isolate of the lineage 'Rice Cluster I', and proposal of the new archaeal order Methanocellales ord. nov.</title>
        <authorList>
            <person name="Sakai S."/>
            <person name="Imachi H."/>
            <person name="Hanada S."/>
            <person name="Ohashi A."/>
            <person name="Harada H."/>
            <person name="Kamagata Y."/>
        </authorList>
    </citation>
    <scope>NUCLEOTIDE SEQUENCE [LARGE SCALE GENOMIC DNA]</scope>
    <source>
        <strain evidence="21">DSM 17711 / JCM 13418 / NBRC 101707 / SANAE</strain>
    </source>
</reference>
<feature type="transmembrane region" description="Helical" evidence="19">
    <location>
        <begin position="167"/>
        <end position="189"/>
    </location>
</feature>
<dbReference type="GO" id="GO:0030269">
    <property type="term" value="F:tetrahydromethanopterin S-methyltransferase activity"/>
    <property type="evidence" value="ECO:0007669"/>
    <property type="project" value="UniProtKB-UniRule"/>
</dbReference>
<dbReference type="OrthoDB" id="147994at2157"/>
<dbReference type="KEGG" id="mpd:MCP_0540"/>
<gene>
    <name evidence="19 20" type="primary">mtrD</name>
    <name evidence="20" type="ordered locus">MCP_0540</name>
</gene>
<evidence type="ECO:0000256" key="17">
    <source>
        <dbReference type="ARBA" id="ARBA00044880"/>
    </source>
</evidence>
<keyword evidence="21" id="KW-1185">Reference proteome</keyword>
<comment type="caution">
    <text evidence="19">Lacks conserved residue(s) required for the propagation of feature annotation.</text>
</comment>
<evidence type="ECO:0000256" key="2">
    <source>
        <dbReference type="ARBA" id="ARBA00004651"/>
    </source>
</evidence>
<dbReference type="GO" id="GO:0005737">
    <property type="term" value="C:cytoplasm"/>
    <property type="evidence" value="ECO:0007669"/>
    <property type="project" value="InterPro"/>
</dbReference>
<dbReference type="GeneID" id="8682982"/>
<keyword evidence="14 19" id="KW-0484">Methanogenesis</keyword>
<dbReference type="AlphaFoldDB" id="D1YVZ0"/>
<dbReference type="GO" id="GO:0005886">
    <property type="term" value="C:plasma membrane"/>
    <property type="evidence" value="ECO:0007669"/>
    <property type="project" value="UniProtKB-SubCell"/>
</dbReference>
<evidence type="ECO:0000256" key="18">
    <source>
        <dbReference type="ARBA" id="ARBA00044970"/>
    </source>
</evidence>
<comment type="subunit">
    <text evidence="5 19">The complex is composed of 8 subunits; MtrA, MtrB, MtrC, MtrD, MtrE, MtrF, MtrG and MtrH.</text>
</comment>
<evidence type="ECO:0000256" key="9">
    <source>
        <dbReference type="ARBA" id="ARBA00022603"/>
    </source>
</evidence>
<evidence type="ECO:0000256" key="3">
    <source>
        <dbReference type="ARBA" id="ARBA00004839"/>
    </source>
</evidence>
<evidence type="ECO:0000256" key="7">
    <source>
        <dbReference type="ARBA" id="ARBA00022475"/>
    </source>
</evidence>
<name>D1YVZ0_METPS</name>
<evidence type="ECO:0000256" key="16">
    <source>
        <dbReference type="ARBA" id="ARBA00029820"/>
    </source>
</evidence>
<feature type="transmembrane region" description="Helical" evidence="19">
    <location>
        <begin position="47"/>
        <end position="65"/>
    </location>
</feature>
<evidence type="ECO:0000256" key="14">
    <source>
        <dbReference type="ARBA" id="ARBA00022994"/>
    </source>
</evidence>
<keyword evidence="12 19" id="KW-1278">Translocase</keyword>
<keyword evidence="10 19" id="KW-0808">Transferase</keyword>
<reference evidence="20 21" key="1">
    <citation type="journal article" date="2007" name="Appl. Environ. Microbiol.">
        <title>Isolation of key methanogens for global methane emission from rice paddy fields: a novel isolate affiliated with the clone cluster rice cluster I.</title>
        <authorList>
            <person name="Sakai S."/>
            <person name="Imachi H."/>
            <person name="Sekiguchi Y."/>
            <person name="Ohashi A."/>
            <person name="Harada H."/>
            <person name="Kamagata Y."/>
        </authorList>
    </citation>
    <scope>NUCLEOTIDE SEQUENCE [LARGE SCALE GENOMIC DNA]</scope>
    <source>
        <strain evidence="21">DSM 17711 / JCM 13418 / NBRC 101707 / SANAE</strain>
    </source>
</reference>
<sequence length="270" mass="27419">MDPITLIIVLLAITIGGLLIGLGVHFVPVGGAPAAMAQATGIGTGTTMLAFSSGALGLISAGFTVNDIYRGSLKTAYPGFATAMNDGTLLSISGISSNLMAILLVFVAGIVGAMIMMVILGVTANILYSFAIGVPLVSAKVKYDPITGDRQDLWVTRGTEGHGTPTVAIISSLIGGLLGGLGGAMLYLAFMAGGLGNFDKLGVAGIAAAAFLTVGIFFVNSVLASYNITGTIEGFHDPKFKRVPRAIIACTVASFVMGVWAVALIYLGVV</sequence>
<feature type="transmembrane region" description="Helical" evidence="19">
    <location>
        <begin position="246"/>
        <end position="269"/>
    </location>
</feature>
<evidence type="ECO:0000256" key="8">
    <source>
        <dbReference type="ARBA" id="ARBA00022563"/>
    </source>
</evidence>
<dbReference type="eggNOG" id="arCOG04869">
    <property type="taxonomic scope" value="Archaea"/>
</dbReference>
<keyword evidence="13 19" id="KW-1133">Transmembrane helix</keyword>
<comment type="function">
    <text evidence="1 19">Part of a complex that catalyzes the formation of methyl-coenzyme M and tetrahydromethanopterin from coenzyme M and methyl-tetrahydromethanopterin. This is an energy-conserving, sodium-ion translocating step.</text>
</comment>
<dbReference type="Pfam" id="PF04207">
    <property type="entry name" value="MtrD"/>
    <property type="match status" value="2"/>
</dbReference>
<evidence type="ECO:0000256" key="6">
    <source>
        <dbReference type="ARBA" id="ARBA00015129"/>
    </source>
</evidence>
<organism evidence="20 21">
    <name type="scientific">Methanocella paludicola (strain DSM 17711 / JCM 13418 / NBRC 101707 / SANAE)</name>
    <dbReference type="NCBI Taxonomy" id="304371"/>
    <lineage>
        <taxon>Archaea</taxon>
        <taxon>Methanobacteriati</taxon>
        <taxon>Methanobacteriota</taxon>
        <taxon>Stenosarchaea group</taxon>
        <taxon>Methanomicrobia</taxon>
        <taxon>Methanocellales</taxon>
        <taxon>Methanocellaceae</taxon>
        <taxon>Methanocella</taxon>
    </lineage>
</organism>
<accession>D1YVZ0</accession>
<dbReference type="InterPro" id="IPR005779">
    <property type="entry name" value="MeTrfase_D"/>
</dbReference>
<comment type="catalytic activity">
    <reaction evidence="17 19">
        <text>5-methyl-5,6,7,8-tetrahydromethanopterin + coenzyme M + 2 Na(+)(in) = 5,6,7,8-tetrahydromethanopterin + methyl-coenzyme M + 2 Na(+)(out)</text>
        <dbReference type="Rhea" id="RHEA:53492"/>
        <dbReference type="ChEBI" id="CHEBI:29101"/>
        <dbReference type="ChEBI" id="CHEBI:58103"/>
        <dbReference type="ChEBI" id="CHEBI:58116"/>
        <dbReference type="ChEBI" id="CHEBI:58286"/>
        <dbReference type="ChEBI" id="CHEBI:58319"/>
        <dbReference type="EC" id="7.2.1.4"/>
    </reaction>
</comment>
<keyword evidence="15 19" id="KW-0472">Membrane</keyword>
<evidence type="ECO:0000256" key="15">
    <source>
        <dbReference type="ARBA" id="ARBA00023136"/>
    </source>
</evidence>
<evidence type="ECO:0000256" key="12">
    <source>
        <dbReference type="ARBA" id="ARBA00022967"/>
    </source>
</evidence>
<protein>
    <recommendedName>
        <fullName evidence="6 19">Tetrahydromethanopterin S-methyltransferase subunit D</fullName>
        <ecNumber evidence="18 19">7.2.1.4</ecNumber>
    </recommendedName>
    <alternativeName>
        <fullName evidence="16 19">N5-methyltetrahydromethanopterin--coenzyme M methyltransferase subunit D</fullName>
    </alternativeName>
</protein>
<dbReference type="GO" id="GO:0032259">
    <property type="term" value="P:methylation"/>
    <property type="evidence" value="ECO:0007669"/>
    <property type="project" value="UniProtKB-KW"/>
</dbReference>
<evidence type="ECO:0000256" key="13">
    <source>
        <dbReference type="ARBA" id="ARBA00022989"/>
    </source>
</evidence>
<keyword evidence="9 19" id="KW-0489">Methyltransferase</keyword>
<dbReference type="EMBL" id="AP011532">
    <property type="protein sequence ID" value="BAI60612.1"/>
    <property type="molecule type" value="Genomic_DNA"/>
</dbReference>
<evidence type="ECO:0000256" key="4">
    <source>
        <dbReference type="ARBA" id="ARBA00008822"/>
    </source>
</evidence>
<dbReference type="FunCoup" id="D1YVZ0">
    <property type="interactions" value="57"/>
</dbReference>
<evidence type="ECO:0000256" key="1">
    <source>
        <dbReference type="ARBA" id="ARBA00002533"/>
    </source>
</evidence>
<comment type="pathway">
    <text evidence="3 19">One-carbon metabolism; methanogenesis from CO(2); methyl-coenzyme M from 5,10-methylene-5,6,7,8-tetrahydromethanopterin: step 2/2.</text>
</comment>
<dbReference type="RefSeq" id="WP_012899292.1">
    <property type="nucleotide sequence ID" value="NC_013665.1"/>
</dbReference>
<dbReference type="GO" id="GO:0006730">
    <property type="term" value="P:one-carbon metabolic process"/>
    <property type="evidence" value="ECO:0007669"/>
    <property type="project" value="UniProtKB-UniRule"/>
</dbReference>
<evidence type="ECO:0000256" key="19">
    <source>
        <dbReference type="HAMAP-Rule" id="MF_01097"/>
    </source>
</evidence>
<reference evidence="21" key="3">
    <citation type="journal article" date="2011" name="PLoS ONE">
        <title>Genome sequence of a mesophilic hydrogenotrophic methanogen Methanocella paludicola, the first cultivated representative of the order Methanocellales.</title>
        <authorList>
            <person name="Sakai S."/>
            <person name="Takaki Y."/>
            <person name="Shimamura S."/>
            <person name="Sekine M."/>
            <person name="Tajima T."/>
            <person name="Kosugi H."/>
            <person name="Ichikawa N."/>
            <person name="Tasumi E."/>
            <person name="Hiraki A.T."/>
            <person name="Shimizu A."/>
            <person name="Kato Y."/>
            <person name="Nishiko R."/>
            <person name="Mori K."/>
            <person name="Fujita N."/>
            <person name="Imachi H."/>
            <person name="Takai K."/>
        </authorList>
    </citation>
    <scope>NUCLEOTIDE SEQUENCE [LARGE SCALE GENOMIC DNA]</scope>
    <source>
        <strain evidence="21">DSM 17711 / JCM 13418 / NBRC 101707 / SANAE</strain>
    </source>
</reference>
<proteinExistence type="inferred from homology"/>